<dbReference type="AlphaFoldDB" id="A0A8J5T4U1"/>
<comment type="caution">
    <text evidence="9">The sequence shown here is derived from an EMBL/GenBank/DDBJ whole genome shotgun (WGS) entry which is preliminary data.</text>
</comment>
<comment type="subcellular location">
    <subcellularLocation>
        <location evidence="1">Endomembrane system</location>
    </subcellularLocation>
</comment>
<dbReference type="GO" id="GO:0030244">
    <property type="term" value="P:cellulose biosynthetic process"/>
    <property type="evidence" value="ECO:0007669"/>
    <property type="project" value="InterPro"/>
</dbReference>
<dbReference type="GO" id="GO:0071555">
    <property type="term" value="P:cell wall organization"/>
    <property type="evidence" value="ECO:0007669"/>
    <property type="project" value="UniProtKB-KW"/>
</dbReference>
<evidence type="ECO:0000256" key="5">
    <source>
        <dbReference type="ARBA" id="ARBA00022989"/>
    </source>
</evidence>
<dbReference type="PANTHER" id="PTHR13301">
    <property type="entry name" value="X-BOX TRANSCRIPTION FACTOR-RELATED"/>
    <property type="match status" value="1"/>
</dbReference>
<keyword evidence="6 8" id="KW-0472">Membrane</keyword>
<evidence type="ECO:0000256" key="6">
    <source>
        <dbReference type="ARBA" id="ARBA00023136"/>
    </source>
</evidence>
<keyword evidence="3" id="KW-0808">Transferase</keyword>
<reference evidence="9" key="1">
    <citation type="journal article" date="2021" name="bioRxiv">
        <title>Whole Genome Assembly and Annotation of Northern Wild Rice, Zizania palustris L., Supports a Whole Genome Duplication in the Zizania Genus.</title>
        <authorList>
            <person name="Haas M."/>
            <person name="Kono T."/>
            <person name="Macchietto M."/>
            <person name="Millas R."/>
            <person name="McGilp L."/>
            <person name="Shao M."/>
            <person name="Duquette J."/>
            <person name="Hirsch C.N."/>
            <person name="Kimball J."/>
        </authorList>
    </citation>
    <scope>NUCLEOTIDE SEQUENCE</scope>
    <source>
        <tissue evidence="9">Fresh leaf tissue</tissue>
    </source>
</reference>
<dbReference type="Proteomes" id="UP000729402">
    <property type="component" value="Unassembled WGS sequence"/>
</dbReference>
<name>A0A8J5T4U1_ZIZPA</name>
<gene>
    <name evidence="9" type="ORF">GUJ93_ZPchr0005g14312</name>
</gene>
<dbReference type="GO" id="GO:0016760">
    <property type="term" value="F:cellulose synthase (UDP-forming) activity"/>
    <property type="evidence" value="ECO:0007669"/>
    <property type="project" value="InterPro"/>
</dbReference>
<sequence length="225" mass="25564">MNGPFILNLDCDHYVHNSAALREGMCFMLDRSGNRVCFVQFPQRFEGIDPNDRYRRGSAGRRRSWRRSRWRSTRGGCSRTPPAYTAVAPPARSPCPGSRSTPRSVYCVTRRDAFCGTAPTNLTDRLHQVLRWATGSVEIFSRNNALFASPRMKLLQRVTYFNAGMYPFTSVFLLIYCLLSAVSLFSGKFIVQHLSATFLVRRLGDRRHEPAPGRHPAGPPQDHRI</sequence>
<evidence type="ECO:0000256" key="2">
    <source>
        <dbReference type="ARBA" id="ARBA00022676"/>
    </source>
</evidence>
<feature type="transmembrane region" description="Helical" evidence="8">
    <location>
        <begin position="165"/>
        <end position="185"/>
    </location>
</feature>
<dbReference type="GO" id="GO:0016020">
    <property type="term" value="C:membrane"/>
    <property type="evidence" value="ECO:0007669"/>
    <property type="project" value="InterPro"/>
</dbReference>
<evidence type="ECO:0000313" key="10">
    <source>
        <dbReference type="Proteomes" id="UP000729402"/>
    </source>
</evidence>
<evidence type="ECO:0000256" key="3">
    <source>
        <dbReference type="ARBA" id="ARBA00022679"/>
    </source>
</evidence>
<dbReference type="GO" id="GO:0012505">
    <property type="term" value="C:endomembrane system"/>
    <property type="evidence" value="ECO:0007669"/>
    <property type="project" value="UniProtKB-SubCell"/>
</dbReference>
<keyword evidence="4 8" id="KW-0812">Transmembrane</keyword>
<keyword evidence="7" id="KW-0961">Cell wall biogenesis/degradation</keyword>
<reference evidence="9" key="2">
    <citation type="submission" date="2021-02" db="EMBL/GenBank/DDBJ databases">
        <authorList>
            <person name="Kimball J.A."/>
            <person name="Haas M.W."/>
            <person name="Macchietto M."/>
            <person name="Kono T."/>
            <person name="Duquette J."/>
            <person name="Shao M."/>
        </authorList>
    </citation>
    <scope>NUCLEOTIDE SEQUENCE</scope>
    <source>
        <tissue evidence="9">Fresh leaf tissue</tissue>
    </source>
</reference>
<proteinExistence type="predicted"/>
<organism evidence="9 10">
    <name type="scientific">Zizania palustris</name>
    <name type="common">Northern wild rice</name>
    <dbReference type="NCBI Taxonomy" id="103762"/>
    <lineage>
        <taxon>Eukaryota</taxon>
        <taxon>Viridiplantae</taxon>
        <taxon>Streptophyta</taxon>
        <taxon>Embryophyta</taxon>
        <taxon>Tracheophyta</taxon>
        <taxon>Spermatophyta</taxon>
        <taxon>Magnoliopsida</taxon>
        <taxon>Liliopsida</taxon>
        <taxon>Poales</taxon>
        <taxon>Poaceae</taxon>
        <taxon>BOP clade</taxon>
        <taxon>Oryzoideae</taxon>
        <taxon>Oryzeae</taxon>
        <taxon>Zizaniinae</taxon>
        <taxon>Zizania</taxon>
    </lineage>
</organism>
<evidence type="ECO:0000256" key="1">
    <source>
        <dbReference type="ARBA" id="ARBA00004308"/>
    </source>
</evidence>
<dbReference type="EMBL" id="JAAALK010000284">
    <property type="protein sequence ID" value="KAG8067101.1"/>
    <property type="molecule type" value="Genomic_DNA"/>
</dbReference>
<dbReference type="Pfam" id="PF03552">
    <property type="entry name" value="Cellulose_synt"/>
    <property type="match status" value="2"/>
</dbReference>
<keyword evidence="10" id="KW-1185">Reference proteome</keyword>
<evidence type="ECO:0000256" key="7">
    <source>
        <dbReference type="ARBA" id="ARBA00023316"/>
    </source>
</evidence>
<protein>
    <recommendedName>
        <fullName evidence="11">Glycosyltransferase 2-like domain-containing protein</fullName>
    </recommendedName>
</protein>
<keyword evidence="2" id="KW-0328">Glycosyltransferase</keyword>
<dbReference type="InterPro" id="IPR005150">
    <property type="entry name" value="Cellulose_synth"/>
</dbReference>
<accession>A0A8J5T4U1</accession>
<evidence type="ECO:0008006" key="11">
    <source>
        <dbReference type="Google" id="ProtNLM"/>
    </source>
</evidence>
<evidence type="ECO:0000313" key="9">
    <source>
        <dbReference type="EMBL" id="KAG8067101.1"/>
    </source>
</evidence>
<keyword evidence="5 8" id="KW-1133">Transmembrane helix</keyword>
<evidence type="ECO:0000256" key="4">
    <source>
        <dbReference type="ARBA" id="ARBA00022692"/>
    </source>
</evidence>
<evidence type="ECO:0000256" key="8">
    <source>
        <dbReference type="SAM" id="Phobius"/>
    </source>
</evidence>
<dbReference type="OrthoDB" id="782824at2759"/>